<name>A0A1S3ZFJ9_TOBAC</name>
<accession>A0A1S3ZFJ9</accession>
<dbReference type="PaxDb" id="4097-A0A1S3ZFJ9"/>
<evidence type="ECO:0000259" key="1">
    <source>
        <dbReference type="PROSITE" id="PS50994"/>
    </source>
</evidence>
<dbReference type="SUPFAM" id="SSF53098">
    <property type="entry name" value="Ribonuclease H-like"/>
    <property type="match status" value="1"/>
</dbReference>
<dbReference type="OrthoDB" id="1681048at2759"/>
<dbReference type="PANTHER" id="PTHR37984:SF5">
    <property type="entry name" value="PROTEIN NYNRIN-LIKE"/>
    <property type="match status" value="1"/>
</dbReference>
<dbReference type="STRING" id="4097.A0A1S3ZFJ9"/>
<dbReference type="PROSITE" id="PS50994">
    <property type="entry name" value="INTEGRASE"/>
    <property type="match status" value="1"/>
</dbReference>
<reference evidence="2" key="1">
    <citation type="submission" date="2025-08" db="UniProtKB">
        <authorList>
            <consortium name="RefSeq"/>
        </authorList>
    </citation>
    <scope>IDENTIFICATION</scope>
</reference>
<dbReference type="GO" id="GO:0003676">
    <property type="term" value="F:nucleic acid binding"/>
    <property type="evidence" value="ECO:0007669"/>
    <property type="project" value="InterPro"/>
</dbReference>
<organism evidence="2">
    <name type="scientific">Nicotiana tabacum</name>
    <name type="common">Common tobacco</name>
    <dbReference type="NCBI Taxonomy" id="4097"/>
    <lineage>
        <taxon>Eukaryota</taxon>
        <taxon>Viridiplantae</taxon>
        <taxon>Streptophyta</taxon>
        <taxon>Embryophyta</taxon>
        <taxon>Tracheophyta</taxon>
        <taxon>Spermatophyta</taxon>
        <taxon>Magnoliopsida</taxon>
        <taxon>eudicotyledons</taxon>
        <taxon>Gunneridae</taxon>
        <taxon>Pentapetalae</taxon>
        <taxon>asterids</taxon>
        <taxon>lamiids</taxon>
        <taxon>Solanales</taxon>
        <taxon>Solanaceae</taxon>
        <taxon>Nicotianoideae</taxon>
        <taxon>Nicotianeae</taxon>
        <taxon>Nicotiana</taxon>
    </lineage>
</organism>
<dbReference type="RefSeq" id="XP_016463124.1">
    <property type="nucleotide sequence ID" value="XM_016607638.1"/>
</dbReference>
<evidence type="ECO:0000313" key="2">
    <source>
        <dbReference type="RefSeq" id="XP_016463124.1"/>
    </source>
</evidence>
<dbReference type="InterPro" id="IPR012337">
    <property type="entry name" value="RNaseH-like_sf"/>
</dbReference>
<gene>
    <name evidence="2" type="primary">LOC107786186</name>
</gene>
<dbReference type="InterPro" id="IPR050951">
    <property type="entry name" value="Retrovirus_Pol_polyprotein"/>
</dbReference>
<dbReference type="InterPro" id="IPR036397">
    <property type="entry name" value="RNaseH_sf"/>
</dbReference>
<dbReference type="Pfam" id="PF00665">
    <property type="entry name" value="rve"/>
    <property type="match status" value="1"/>
</dbReference>
<protein>
    <submittedName>
        <fullName evidence="2">Endogenous retrovirus group K member 25 Pol protein-like</fullName>
    </submittedName>
</protein>
<dbReference type="AlphaFoldDB" id="A0A1S3ZFJ9"/>
<dbReference type="OMA" id="DIAHIRM"/>
<dbReference type="InterPro" id="IPR001584">
    <property type="entry name" value="Integrase_cat-core"/>
</dbReference>
<proteinExistence type="predicted"/>
<dbReference type="KEGG" id="nta:107786186"/>
<dbReference type="PANTHER" id="PTHR37984">
    <property type="entry name" value="PROTEIN CBG26694"/>
    <property type="match status" value="1"/>
</dbReference>
<dbReference type="SMR" id="A0A1S3ZFJ9"/>
<sequence>MDYVKKYEQCQKYAPMIHQAGELLHSVTSPWPFIKWGMDIVGPLPAGRGAYTQIREKEAIAFIWKNIICRFGIPKKINCDNGPQFVGKKTTEFFEKWRIKRILSTPYHPAGNGQDESSNKKILNILKKKLEDANGLWPELLPEVGELNMRYSNESGPSNDESRLQDLDEVKERRDIAHIRMIAQKQEAKRYYNKKSKV</sequence>
<dbReference type="GO" id="GO:0015074">
    <property type="term" value="P:DNA integration"/>
    <property type="evidence" value="ECO:0007669"/>
    <property type="project" value="InterPro"/>
</dbReference>
<feature type="domain" description="Integrase catalytic" evidence="1">
    <location>
        <begin position="11"/>
        <end position="171"/>
    </location>
</feature>
<dbReference type="Gene3D" id="3.30.420.10">
    <property type="entry name" value="Ribonuclease H-like superfamily/Ribonuclease H"/>
    <property type="match status" value="1"/>
</dbReference>